<evidence type="ECO:0000313" key="2">
    <source>
        <dbReference type="Proteomes" id="UP000308836"/>
    </source>
</evidence>
<proteinExistence type="predicted"/>
<reference evidence="1" key="1">
    <citation type="submission" date="2019-04" db="EMBL/GenBank/DDBJ databases">
        <title>Microbes associate with the intestines of laboratory mice.</title>
        <authorList>
            <person name="Navarre W."/>
            <person name="Wong E."/>
            <person name="Huang K."/>
            <person name="Tropini C."/>
            <person name="Ng K."/>
            <person name="Yu B."/>
        </authorList>
    </citation>
    <scope>NUCLEOTIDE SEQUENCE</scope>
    <source>
        <strain evidence="1">NM09_H32</strain>
    </source>
</reference>
<comment type="caution">
    <text evidence="1">The sequence shown here is derived from an EMBL/GenBank/DDBJ whole genome shotgun (WGS) entry which is preliminary data.</text>
</comment>
<dbReference type="Proteomes" id="UP000308836">
    <property type="component" value="Unassembled WGS sequence"/>
</dbReference>
<sequence length="263" mass="29946">MMERIYEDVFQDRLEIKEDFKIVVSPRSKGESMVDVVEGGTLRFELDVMESSTLKLFIRNLAKAPLHIDMRGLIHANAHVEFSFLDLEEQEVTFDEHVRLFQEGASIDNTTSQLVRDGMKKGNIEIRHEAAYTSGHMHNFAVLFDHAKYEMVANGNIEKKAKESASHQETRVLTLGKDHAAKVIPLLLIDENEVKASHALTIGEPDEAQLYYLQSRGLSKEMALGLLSVGYFMPTIRKIEDETLREQVREDMERKVGVYGHQG</sequence>
<dbReference type="EMBL" id="SRYG01000003">
    <property type="protein sequence ID" value="TGY66850.1"/>
    <property type="molecule type" value="Genomic_DNA"/>
</dbReference>
<organism evidence="1 2">
    <name type="scientific">Dubosiella muris</name>
    <dbReference type="NCBI Taxonomy" id="3038133"/>
    <lineage>
        <taxon>Bacteria</taxon>
        <taxon>Bacillati</taxon>
        <taxon>Bacillota</taxon>
        <taxon>Erysipelotrichia</taxon>
        <taxon>Erysipelotrichales</taxon>
        <taxon>Erysipelotrichaceae</taxon>
        <taxon>Dubosiella</taxon>
    </lineage>
</organism>
<evidence type="ECO:0000313" key="1">
    <source>
        <dbReference type="EMBL" id="TGY66850.1"/>
    </source>
</evidence>
<accession>A0AC61R9B3</accession>
<name>A0AC61R9B3_9FIRM</name>
<protein>
    <submittedName>
        <fullName evidence="1">SufD family Fe-S cluster assembly protein</fullName>
    </submittedName>
</protein>
<gene>
    <name evidence="1" type="ORF">E5336_01840</name>
</gene>
<keyword evidence="2" id="KW-1185">Reference proteome</keyword>